<evidence type="ECO:0000313" key="2">
    <source>
        <dbReference type="Proteomes" id="UP001062846"/>
    </source>
</evidence>
<protein>
    <submittedName>
        <fullName evidence="1">Uncharacterized protein</fullName>
    </submittedName>
</protein>
<evidence type="ECO:0000313" key="1">
    <source>
        <dbReference type="EMBL" id="KAI8532282.1"/>
    </source>
</evidence>
<organism evidence="1 2">
    <name type="scientific">Rhododendron molle</name>
    <name type="common">Chinese azalea</name>
    <name type="synonym">Azalea mollis</name>
    <dbReference type="NCBI Taxonomy" id="49168"/>
    <lineage>
        <taxon>Eukaryota</taxon>
        <taxon>Viridiplantae</taxon>
        <taxon>Streptophyta</taxon>
        <taxon>Embryophyta</taxon>
        <taxon>Tracheophyta</taxon>
        <taxon>Spermatophyta</taxon>
        <taxon>Magnoliopsida</taxon>
        <taxon>eudicotyledons</taxon>
        <taxon>Gunneridae</taxon>
        <taxon>Pentapetalae</taxon>
        <taxon>asterids</taxon>
        <taxon>Ericales</taxon>
        <taxon>Ericaceae</taxon>
        <taxon>Ericoideae</taxon>
        <taxon>Rhodoreae</taxon>
        <taxon>Rhododendron</taxon>
    </lineage>
</organism>
<name>A0ACC0LUL5_RHOML</name>
<dbReference type="EMBL" id="CM046398">
    <property type="protein sequence ID" value="KAI8532282.1"/>
    <property type="molecule type" value="Genomic_DNA"/>
</dbReference>
<dbReference type="Proteomes" id="UP001062846">
    <property type="component" value="Chromosome 11"/>
</dbReference>
<gene>
    <name evidence="1" type="ORF">RHMOL_Rhmol11G0201500</name>
</gene>
<proteinExistence type="predicted"/>
<reference evidence="1" key="1">
    <citation type="submission" date="2022-02" db="EMBL/GenBank/DDBJ databases">
        <title>Plant Genome Project.</title>
        <authorList>
            <person name="Zhang R.-G."/>
        </authorList>
    </citation>
    <scope>NUCLEOTIDE SEQUENCE</scope>
    <source>
        <strain evidence="1">AT1</strain>
    </source>
</reference>
<accession>A0ACC0LUL5</accession>
<keyword evidence="2" id="KW-1185">Reference proteome</keyword>
<sequence>MPPKMVTIFRERVVLVAVYVETPKRRRFSSNNHRRCRHYRASNGTNRRADLLDYSRRLRESGRSGSSNPFIITSQARIKSVQ</sequence>
<comment type="caution">
    <text evidence="1">The sequence shown here is derived from an EMBL/GenBank/DDBJ whole genome shotgun (WGS) entry which is preliminary data.</text>
</comment>